<evidence type="ECO:0000256" key="7">
    <source>
        <dbReference type="ARBA" id="ARBA00022989"/>
    </source>
</evidence>
<dbReference type="PANTHER" id="PTHR30386">
    <property type="entry name" value="MEMBRANE FUSION SUBUNIT OF EMRAB-TOLC MULTIDRUG EFFLUX PUMP"/>
    <property type="match status" value="1"/>
</dbReference>
<evidence type="ECO:0000256" key="9">
    <source>
        <dbReference type="SAM" id="Phobius"/>
    </source>
</evidence>
<keyword evidence="7 9" id="KW-1133">Transmembrane helix</keyword>
<evidence type="ECO:0000256" key="6">
    <source>
        <dbReference type="ARBA" id="ARBA00022692"/>
    </source>
</evidence>
<dbReference type="InterPro" id="IPR058781">
    <property type="entry name" value="HH_AprE-like"/>
</dbReference>
<dbReference type="EMBL" id="JACHGO010000006">
    <property type="protein sequence ID" value="MBB5144079.1"/>
    <property type="molecule type" value="Genomic_DNA"/>
</dbReference>
<feature type="transmembrane region" description="Helical" evidence="9">
    <location>
        <begin position="41"/>
        <end position="61"/>
    </location>
</feature>
<gene>
    <name evidence="12" type="ORF">HNQ38_002187</name>
</gene>
<dbReference type="InterPro" id="IPR010129">
    <property type="entry name" value="T1SS_HlyD"/>
</dbReference>
<evidence type="ECO:0000313" key="13">
    <source>
        <dbReference type="Proteomes" id="UP000539075"/>
    </source>
</evidence>
<dbReference type="InterPro" id="IPR058982">
    <property type="entry name" value="Beta-barrel_AprE"/>
</dbReference>
<evidence type="ECO:0000256" key="2">
    <source>
        <dbReference type="ARBA" id="ARBA00009477"/>
    </source>
</evidence>
<dbReference type="GO" id="GO:0005886">
    <property type="term" value="C:plasma membrane"/>
    <property type="evidence" value="ECO:0007669"/>
    <property type="project" value="UniProtKB-SubCell"/>
</dbReference>
<evidence type="ECO:0000256" key="3">
    <source>
        <dbReference type="ARBA" id="ARBA00022448"/>
    </source>
</evidence>
<dbReference type="Gene3D" id="2.40.30.170">
    <property type="match status" value="1"/>
</dbReference>
<dbReference type="Gene3D" id="2.40.50.100">
    <property type="match status" value="1"/>
</dbReference>
<dbReference type="AlphaFoldDB" id="A0A7W8FER6"/>
<reference evidence="12 13" key="1">
    <citation type="submission" date="2020-08" db="EMBL/GenBank/DDBJ databases">
        <title>Genomic Encyclopedia of Type Strains, Phase IV (KMG-IV): sequencing the most valuable type-strain genomes for metagenomic binning, comparative biology and taxonomic classification.</title>
        <authorList>
            <person name="Goeker M."/>
        </authorList>
    </citation>
    <scope>NUCLEOTIDE SEQUENCE [LARGE SCALE GENOMIC DNA]</scope>
    <source>
        <strain evidence="12 13">DSM 11275</strain>
    </source>
</reference>
<comment type="caution">
    <text evidence="12">The sequence shown here is derived from an EMBL/GenBank/DDBJ whole genome shotgun (WGS) entry which is preliminary data.</text>
</comment>
<sequence length="454" mass="50869">MSALLNFWRRLFGLPPAHEEEHLPYMNKVDAALQRKGKFEAVFLSIGTAFLIAILLVWAAWASIDEVTRGQGQVVAASGTQVIQNLEGGILRDVLVREGQVVEKEQPLARLDNMGAASQYTDALTKALENRVALIRLEAEKNGTVPVFDAELVAAAPQIVADQEEMYTSRRDRFLSEMAMLTSQHKQRLRDVDEQRGRKIQLIHNLALAEERRDIAKPLEARKLYPRVEYLDLEQRVVTLRGDVEAVSSAAGKAEEAALEVERKLLLHKAEYDAEITAEINKRRTELTSLQALLSAGGDRVTRTELRAPVRGTVKRVIINTLGGVVRSGEPIMEIVPLGDTLLVEARIRPADIAFIHAEQRAIVKISAYDFSIYGGLEAVVEQISADTIEDKRSDFFYLVKLRTRKNEIVYRNEHLPIIPGMVAVVEIISGKKTVLDYLLKPLLKAQQNAMRER</sequence>
<evidence type="ECO:0000256" key="4">
    <source>
        <dbReference type="ARBA" id="ARBA00022475"/>
    </source>
</evidence>
<keyword evidence="8 9" id="KW-0472">Membrane</keyword>
<dbReference type="PANTHER" id="PTHR30386:SF26">
    <property type="entry name" value="TRANSPORT PROTEIN COMB"/>
    <property type="match status" value="1"/>
</dbReference>
<dbReference type="InterPro" id="IPR050739">
    <property type="entry name" value="MFP"/>
</dbReference>
<evidence type="ECO:0000313" key="12">
    <source>
        <dbReference type="EMBL" id="MBB5144079.1"/>
    </source>
</evidence>
<proteinExistence type="inferred from homology"/>
<name>A0A7W8FER6_9BACT</name>
<accession>A0A7W8FER6</accession>
<evidence type="ECO:0000256" key="8">
    <source>
        <dbReference type="ARBA" id="ARBA00023136"/>
    </source>
</evidence>
<organism evidence="12 13">
    <name type="scientific">Desulfovibrio intestinalis</name>
    <dbReference type="NCBI Taxonomy" id="58621"/>
    <lineage>
        <taxon>Bacteria</taxon>
        <taxon>Pseudomonadati</taxon>
        <taxon>Thermodesulfobacteriota</taxon>
        <taxon>Desulfovibrionia</taxon>
        <taxon>Desulfovibrionales</taxon>
        <taxon>Desulfovibrionaceae</taxon>
        <taxon>Desulfovibrio</taxon>
    </lineage>
</organism>
<keyword evidence="13" id="KW-1185">Reference proteome</keyword>
<keyword evidence="6 9" id="KW-0812">Transmembrane</keyword>
<dbReference type="GO" id="GO:0015031">
    <property type="term" value="P:protein transport"/>
    <property type="evidence" value="ECO:0007669"/>
    <property type="project" value="InterPro"/>
</dbReference>
<comment type="subcellular location">
    <subcellularLocation>
        <location evidence="1">Cell inner membrane</location>
        <topology evidence="1">Single-pass membrane protein</topology>
    </subcellularLocation>
</comment>
<evidence type="ECO:0000256" key="1">
    <source>
        <dbReference type="ARBA" id="ARBA00004377"/>
    </source>
</evidence>
<feature type="domain" description="AprE-like beta-barrel" evidence="11">
    <location>
        <begin position="342"/>
        <end position="430"/>
    </location>
</feature>
<keyword evidence="3" id="KW-0813">Transport</keyword>
<comment type="similarity">
    <text evidence="2">Belongs to the membrane fusion protein (MFP) (TC 8.A.1) family.</text>
</comment>
<feature type="domain" description="AprE-like long alpha-helical hairpin" evidence="10">
    <location>
        <begin position="117"/>
        <end position="296"/>
    </location>
</feature>
<dbReference type="RefSeq" id="WP_183720353.1">
    <property type="nucleotide sequence ID" value="NZ_JACHGO010000006.1"/>
</dbReference>
<protein>
    <submittedName>
        <fullName evidence="12">Adhesin transport system membrane fusion protein</fullName>
    </submittedName>
</protein>
<keyword evidence="4" id="KW-1003">Cell membrane</keyword>
<dbReference type="Pfam" id="PF25994">
    <property type="entry name" value="HH_AprE"/>
    <property type="match status" value="1"/>
</dbReference>
<evidence type="ECO:0000259" key="11">
    <source>
        <dbReference type="Pfam" id="PF26002"/>
    </source>
</evidence>
<dbReference type="Proteomes" id="UP000539075">
    <property type="component" value="Unassembled WGS sequence"/>
</dbReference>
<evidence type="ECO:0000256" key="5">
    <source>
        <dbReference type="ARBA" id="ARBA00022519"/>
    </source>
</evidence>
<dbReference type="NCBIfam" id="TIGR01843">
    <property type="entry name" value="type_I_hlyD"/>
    <property type="match status" value="1"/>
</dbReference>
<dbReference type="Pfam" id="PF26002">
    <property type="entry name" value="Beta-barrel_AprE"/>
    <property type="match status" value="1"/>
</dbReference>
<keyword evidence="5" id="KW-0997">Cell inner membrane</keyword>
<evidence type="ECO:0000259" key="10">
    <source>
        <dbReference type="Pfam" id="PF25994"/>
    </source>
</evidence>
<dbReference type="PRINTS" id="PR01490">
    <property type="entry name" value="RTXTOXIND"/>
</dbReference>